<dbReference type="Proteomes" id="UP000824260">
    <property type="component" value="Unassembled WGS sequence"/>
</dbReference>
<reference evidence="1" key="1">
    <citation type="submission" date="2020-10" db="EMBL/GenBank/DDBJ databases">
        <authorList>
            <person name="Gilroy R."/>
        </authorList>
    </citation>
    <scope>NUCLEOTIDE SEQUENCE</scope>
    <source>
        <strain evidence="1">ChiSjej6B24-2974</strain>
    </source>
</reference>
<dbReference type="PANTHER" id="PTHR43799:SF1">
    <property type="entry name" value="ASPARTATE AMINOTRANSFERASE"/>
    <property type="match status" value="1"/>
</dbReference>
<dbReference type="SUPFAM" id="SSF53383">
    <property type="entry name" value="PLP-dependent transferases"/>
    <property type="match status" value="1"/>
</dbReference>
<accession>A0A9D0ZM75</accession>
<comment type="caution">
    <text evidence="1">The sequence shown here is derived from an EMBL/GenBank/DDBJ whole genome shotgun (WGS) entry which is preliminary data.</text>
</comment>
<dbReference type="Gene3D" id="3.90.1150.10">
    <property type="entry name" value="Aspartate Aminotransferase, domain 1"/>
    <property type="match status" value="1"/>
</dbReference>
<keyword evidence="1" id="KW-0032">Aminotransferase</keyword>
<dbReference type="EMBL" id="DVFZ01000067">
    <property type="protein sequence ID" value="HIQ82772.1"/>
    <property type="molecule type" value="Genomic_DNA"/>
</dbReference>
<dbReference type="InterPro" id="IPR015421">
    <property type="entry name" value="PyrdxlP-dep_Trfase_major"/>
</dbReference>
<evidence type="ECO:0000313" key="2">
    <source>
        <dbReference type="Proteomes" id="UP000824260"/>
    </source>
</evidence>
<dbReference type="PANTHER" id="PTHR43799">
    <property type="entry name" value="AMINOTRANSFERASE, PUTATIVE-RELATED"/>
    <property type="match status" value="1"/>
</dbReference>
<dbReference type="Gene3D" id="3.40.640.10">
    <property type="entry name" value="Type I PLP-dependent aspartate aminotransferase-like (Major domain)"/>
    <property type="match status" value="1"/>
</dbReference>
<sequence>MPREGIAMTANNLQSRYDAFRARGLRLDMSRGKPEPRQLDLSLPMLRMTDAGFICEDGMDARNYGDPTGIPEAKRLFGALLGMPENQVIVGGNSSVNLIYDALTRAILHGPLPGDTPWKAVPRLKFICPVPGYDWHFHMLAMLGVECVPVPLVEGGPDMDAVEALARDPAVKGMICVPMYGNPSGDTFSDETVRRLARMETAAPDFRIFWDNAYCVHHLYPDRRDHLLNIYDACREAGTEDRPLLFTSTSKITFAGGGVSAMAASPRNIERQAALMLYQMVCYDKVNQLRHARFLPDLAAVERHMARHAEILRPKFELVLDVLERELTGYGSWSKPLGGYFICYRAPKGCARRIVELCAQAGVTLTPAGAPFPGGNDPEDSVIRIAPTYPPLEELAMVMELFPVAVKLAAGM</sequence>
<keyword evidence="1" id="KW-0808">Transferase</keyword>
<dbReference type="AlphaFoldDB" id="A0A9D0ZM75"/>
<organism evidence="1 2">
    <name type="scientific">Candidatus Pullichristensenella stercorigallinarum</name>
    <dbReference type="NCBI Taxonomy" id="2840909"/>
    <lineage>
        <taxon>Bacteria</taxon>
        <taxon>Bacillati</taxon>
        <taxon>Bacillota</taxon>
        <taxon>Clostridia</taxon>
        <taxon>Candidatus Pullichristensenella</taxon>
    </lineage>
</organism>
<gene>
    <name evidence="1" type="ORF">IAA52_06680</name>
</gene>
<proteinExistence type="predicted"/>
<dbReference type="Pfam" id="PF12897">
    <property type="entry name" value="Asp_aminotransf"/>
    <property type="match status" value="1"/>
</dbReference>
<reference evidence="1" key="2">
    <citation type="journal article" date="2021" name="PeerJ">
        <title>Extensive microbial diversity within the chicken gut microbiome revealed by metagenomics and culture.</title>
        <authorList>
            <person name="Gilroy R."/>
            <person name="Ravi A."/>
            <person name="Getino M."/>
            <person name="Pursley I."/>
            <person name="Horton D.L."/>
            <person name="Alikhan N.F."/>
            <person name="Baker D."/>
            <person name="Gharbi K."/>
            <person name="Hall N."/>
            <person name="Watson M."/>
            <person name="Adriaenssens E.M."/>
            <person name="Foster-Nyarko E."/>
            <person name="Jarju S."/>
            <person name="Secka A."/>
            <person name="Antonio M."/>
            <person name="Oren A."/>
            <person name="Chaudhuri R.R."/>
            <person name="La Ragione R."/>
            <person name="Hildebrand F."/>
            <person name="Pallen M.J."/>
        </authorList>
    </citation>
    <scope>NUCLEOTIDE SEQUENCE</scope>
    <source>
        <strain evidence="1">ChiSjej6B24-2974</strain>
    </source>
</reference>
<dbReference type="CDD" id="cd00609">
    <property type="entry name" value="AAT_like"/>
    <property type="match status" value="1"/>
</dbReference>
<protein>
    <submittedName>
        <fullName evidence="1">Aminotransferase class I/II-fold pyridoxal phosphate-dependent enzyme</fullName>
    </submittedName>
</protein>
<dbReference type="InterPro" id="IPR015424">
    <property type="entry name" value="PyrdxlP-dep_Trfase"/>
</dbReference>
<dbReference type="InterPro" id="IPR015422">
    <property type="entry name" value="PyrdxlP-dep_Trfase_small"/>
</dbReference>
<evidence type="ECO:0000313" key="1">
    <source>
        <dbReference type="EMBL" id="HIQ82772.1"/>
    </source>
</evidence>
<name>A0A9D0ZM75_9FIRM</name>
<dbReference type="InterPro" id="IPR024551">
    <property type="entry name" value="AspAT_Ic"/>
</dbReference>
<dbReference type="GO" id="GO:0004069">
    <property type="term" value="F:L-aspartate:2-oxoglutarate aminotransferase activity"/>
    <property type="evidence" value="ECO:0007669"/>
    <property type="project" value="InterPro"/>
</dbReference>